<dbReference type="STRING" id="574087.Acear_1725"/>
<dbReference type="GO" id="GO:0005524">
    <property type="term" value="F:ATP binding"/>
    <property type="evidence" value="ECO:0007669"/>
    <property type="project" value="UniProtKB-KW"/>
</dbReference>
<organism evidence="9 10">
    <name type="scientific">Acetohalobium arabaticum (strain ATCC 49924 / DSM 5501 / Z-7288)</name>
    <dbReference type="NCBI Taxonomy" id="574087"/>
    <lineage>
        <taxon>Bacteria</taxon>
        <taxon>Bacillati</taxon>
        <taxon>Bacillota</taxon>
        <taxon>Clostridia</taxon>
        <taxon>Halanaerobiales</taxon>
        <taxon>Halobacteroidaceae</taxon>
        <taxon>Acetohalobium</taxon>
    </lineage>
</organism>
<proteinExistence type="predicted"/>
<dbReference type="Proteomes" id="UP000001661">
    <property type="component" value="Chromosome"/>
</dbReference>
<dbReference type="GO" id="GO:0009229">
    <property type="term" value="P:thiamine diphosphate biosynthetic process"/>
    <property type="evidence" value="ECO:0007669"/>
    <property type="project" value="InterPro"/>
</dbReference>
<dbReference type="KEGG" id="aar:Acear_1725"/>
<evidence type="ECO:0000256" key="3">
    <source>
        <dbReference type="ARBA" id="ARBA00022777"/>
    </source>
</evidence>
<dbReference type="AlphaFoldDB" id="D9QRT9"/>
<feature type="transmembrane region" description="Helical" evidence="6">
    <location>
        <begin position="333"/>
        <end position="352"/>
    </location>
</feature>
<sequence>MEINAEVKLGKKTKKLVKQLTGREIAVIDHTDIDQLAATSLIDTGIKAVVNASSSITGKYPNLGPEELLTNNIFIIDEVGTEIFQKLEDGDKIRIVDNEIFKAGSKIAEGRVLDRATLEEKLKISRENLEEELDKFVENTLEYAKEEKDLILDLHPPEIETQIEGEHVLIVVRGQDYKDDLEAITSYIREIEPVLIGVDGGADALLEFGFEPDIIIGDMDSISDYALQLGAELIVHAYPNGDAPGMERIHDLNLTAQKFPAPGTSEDIAMQLAYEKGSELITAVGTHSNMIDFLEKGRAGMSSTFLTRLKIGARLVDAKGVNKLYNNRLRPKHILQIIAAAMIPVIIILVVAPPMQQMMRLLLIKLRFSLGF</sequence>
<dbReference type="OrthoDB" id="9804377at2"/>
<keyword evidence="2" id="KW-0547">Nucleotide-binding</keyword>
<evidence type="ECO:0000256" key="5">
    <source>
        <dbReference type="SAM" id="Coils"/>
    </source>
</evidence>
<evidence type="ECO:0000256" key="6">
    <source>
        <dbReference type="SAM" id="Phobius"/>
    </source>
</evidence>
<keyword evidence="4" id="KW-0067">ATP-binding</keyword>
<keyword evidence="3 9" id="KW-0418">Kinase</keyword>
<protein>
    <submittedName>
        <fullName evidence="9">Thiamin pyrophosphokinase catalytic region</fullName>
    </submittedName>
</protein>
<name>D9QRT9_ACEAZ</name>
<reference evidence="9 10" key="1">
    <citation type="journal article" date="2010" name="Stand. Genomic Sci.">
        <title>Complete genome sequence of Acetohalobium arabaticum type strain (Z-7288).</title>
        <authorList>
            <person name="Sikorski J."/>
            <person name="Lapidus A."/>
            <person name="Chertkov O."/>
            <person name="Lucas S."/>
            <person name="Copeland A."/>
            <person name="Glavina Del Rio T."/>
            <person name="Nolan M."/>
            <person name="Tice H."/>
            <person name="Cheng J.F."/>
            <person name="Han C."/>
            <person name="Brambilla E."/>
            <person name="Pitluck S."/>
            <person name="Liolios K."/>
            <person name="Ivanova N."/>
            <person name="Mavromatis K."/>
            <person name="Mikhailova N."/>
            <person name="Pati A."/>
            <person name="Bruce D."/>
            <person name="Detter C."/>
            <person name="Tapia R."/>
            <person name="Goodwin L."/>
            <person name="Chen A."/>
            <person name="Palaniappan K."/>
            <person name="Land M."/>
            <person name="Hauser L."/>
            <person name="Chang Y.J."/>
            <person name="Jeffries C.D."/>
            <person name="Rohde M."/>
            <person name="Goker M."/>
            <person name="Spring S."/>
            <person name="Woyke T."/>
            <person name="Bristow J."/>
            <person name="Eisen J.A."/>
            <person name="Markowitz V."/>
            <person name="Hugenholtz P."/>
            <person name="Kyrpides N.C."/>
            <person name="Klenk H.P."/>
        </authorList>
    </citation>
    <scope>NUCLEOTIDE SEQUENCE [LARGE SCALE GENOMIC DNA]</scope>
    <source>
        <strain evidence="10">ATCC 49924 / DSM 5501 / Z-7288</strain>
    </source>
</reference>
<dbReference type="InterPro" id="IPR047795">
    <property type="entry name" value="Put_SteA-like"/>
</dbReference>
<evidence type="ECO:0000259" key="8">
    <source>
        <dbReference type="Pfam" id="PF12555"/>
    </source>
</evidence>
<keyword evidence="10" id="KW-1185">Reference proteome</keyword>
<evidence type="ECO:0000256" key="4">
    <source>
        <dbReference type="ARBA" id="ARBA00022840"/>
    </source>
</evidence>
<evidence type="ECO:0000313" key="10">
    <source>
        <dbReference type="Proteomes" id="UP000001661"/>
    </source>
</evidence>
<dbReference type="EMBL" id="CP002105">
    <property type="protein sequence ID" value="ADL13230.1"/>
    <property type="molecule type" value="Genomic_DNA"/>
</dbReference>
<keyword evidence="6" id="KW-0472">Membrane</keyword>
<dbReference type="NCBIfam" id="NF040608">
    <property type="entry name" value="division_SteA"/>
    <property type="match status" value="1"/>
</dbReference>
<dbReference type="InterPro" id="IPR036759">
    <property type="entry name" value="TPK_catalytic_sf"/>
</dbReference>
<keyword evidence="1" id="KW-0808">Transferase</keyword>
<dbReference type="InterPro" id="IPR007371">
    <property type="entry name" value="TPK_catalytic"/>
</dbReference>
<dbReference type="Pfam" id="PF12555">
    <property type="entry name" value="SteA-like_C"/>
    <property type="match status" value="1"/>
</dbReference>
<evidence type="ECO:0000256" key="2">
    <source>
        <dbReference type="ARBA" id="ARBA00022741"/>
    </source>
</evidence>
<dbReference type="eggNOG" id="COG4825">
    <property type="taxonomic scope" value="Bacteria"/>
</dbReference>
<feature type="domain" description="Thiamin pyrophosphokinase catalytic" evidence="7">
    <location>
        <begin position="193"/>
        <end position="228"/>
    </location>
</feature>
<evidence type="ECO:0000259" key="7">
    <source>
        <dbReference type="Pfam" id="PF04263"/>
    </source>
</evidence>
<dbReference type="RefSeq" id="WP_013278675.1">
    <property type="nucleotide sequence ID" value="NC_014378.1"/>
</dbReference>
<keyword evidence="5" id="KW-0175">Coiled coil</keyword>
<dbReference type="Pfam" id="PF04263">
    <property type="entry name" value="TPK_catalytic"/>
    <property type="match status" value="1"/>
</dbReference>
<feature type="domain" description="SteA-like C-terminal" evidence="8">
    <location>
        <begin position="319"/>
        <end position="367"/>
    </location>
</feature>
<accession>D9QRT9</accession>
<keyword evidence="6" id="KW-0812">Transmembrane</keyword>
<dbReference type="HOGENOM" id="CLU_046690_0_0_9"/>
<gene>
    <name evidence="9" type="ordered locus">Acear_1725</name>
</gene>
<dbReference type="InterPro" id="IPR022215">
    <property type="entry name" value="SteA-like_C"/>
</dbReference>
<dbReference type="Gene3D" id="3.40.50.10240">
    <property type="entry name" value="Thiamin pyrophosphokinase, catalytic domain"/>
    <property type="match status" value="1"/>
</dbReference>
<keyword evidence="6" id="KW-1133">Transmembrane helix</keyword>
<dbReference type="GO" id="GO:0016301">
    <property type="term" value="F:kinase activity"/>
    <property type="evidence" value="ECO:0007669"/>
    <property type="project" value="UniProtKB-KW"/>
</dbReference>
<evidence type="ECO:0000256" key="1">
    <source>
        <dbReference type="ARBA" id="ARBA00022679"/>
    </source>
</evidence>
<evidence type="ECO:0000313" key="9">
    <source>
        <dbReference type="EMBL" id="ADL13230.1"/>
    </source>
</evidence>
<feature type="coiled-coil region" evidence="5">
    <location>
        <begin position="115"/>
        <end position="146"/>
    </location>
</feature>
<dbReference type="SUPFAM" id="SSF63999">
    <property type="entry name" value="Thiamin pyrophosphokinase, catalytic domain"/>
    <property type="match status" value="1"/>
</dbReference>
<dbReference type="GO" id="GO:0004788">
    <property type="term" value="F:thiamine diphosphokinase activity"/>
    <property type="evidence" value="ECO:0007669"/>
    <property type="project" value="InterPro"/>
</dbReference>